<name>A0A518KBI5_9BACT</name>
<dbReference type="InterPro" id="IPR025669">
    <property type="entry name" value="AAA_dom"/>
</dbReference>
<feature type="coiled-coil region" evidence="6">
    <location>
        <begin position="304"/>
        <end position="331"/>
    </location>
</feature>
<dbReference type="EC" id="2.7.10.-" evidence="9"/>
<evidence type="ECO:0000256" key="7">
    <source>
        <dbReference type="SAM" id="Phobius"/>
    </source>
</evidence>
<organism evidence="9 10">
    <name type="scientific">Botrimarina mediterranea</name>
    <dbReference type="NCBI Taxonomy" id="2528022"/>
    <lineage>
        <taxon>Bacteria</taxon>
        <taxon>Pseudomonadati</taxon>
        <taxon>Planctomycetota</taxon>
        <taxon>Planctomycetia</taxon>
        <taxon>Pirellulales</taxon>
        <taxon>Lacipirellulaceae</taxon>
        <taxon>Botrimarina</taxon>
    </lineage>
</organism>
<keyword evidence="7" id="KW-0812">Transmembrane</keyword>
<evidence type="ECO:0000313" key="10">
    <source>
        <dbReference type="Proteomes" id="UP000316426"/>
    </source>
</evidence>
<proteinExistence type="predicted"/>
<dbReference type="GO" id="GO:0004713">
    <property type="term" value="F:protein tyrosine kinase activity"/>
    <property type="evidence" value="ECO:0007669"/>
    <property type="project" value="UniProtKB-KW"/>
</dbReference>
<dbReference type="EMBL" id="CP036349">
    <property type="protein sequence ID" value="QDV75129.1"/>
    <property type="molecule type" value="Genomic_DNA"/>
</dbReference>
<dbReference type="NCBIfam" id="TIGR01007">
    <property type="entry name" value="eps_fam"/>
    <property type="match status" value="1"/>
</dbReference>
<dbReference type="InterPro" id="IPR005702">
    <property type="entry name" value="Wzc-like_C"/>
</dbReference>
<keyword evidence="10" id="KW-1185">Reference proteome</keyword>
<dbReference type="PANTHER" id="PTHR32309:SF31">
    <property type="entry name" value="CAPSULAR EXOPOLYSACCHARIDE FAMILY"/>
    <property type="match status" value="1"/>
</dbReference>
<evidence type="ECO:0000313" key="9">
    <source>
        <dbReference type="EMBL" id="QDV75129.1"/>
    </source>
</evidence>
<feature type="domain" description="AAA" evidence="8">
    <location>
        <begin position="558"/>
        <end position="696"/>
    </location>
</feature>
<keyword evidence="2" id="KW-0547">Nucleotide-binding</keyword>
<evidence type="ECO:0000256" key="5">
    <source>
        <dbReference type="ARBA" id="ARBA00023137"/>
    </source>
</evidence>
<dbReference type="AlphaFoldDB" id="A0A518KBI5"/>
<evidence type="ECO:0000256" key="4">
    <source>
        <dbReference type="ARBA" id="ARBA00022840"/>
    </source>
</evidence>
<dbReference type="SUPFAM" id="SSF52540">
    <property type="entry name" value="P-loop containing nucleoside triphosphate hydrolases"/>
    <property type="match status" value="1"/>
</dbReference>
<keyword evidence="1 9" id="KW-0808">Transferase</keyword>
<reference evidence="9 10" key="1">
    <citation type="submission" date="2019-02" db="EMBL/GenBank/DDBJ databases">
        <title>Deep-cultivation of Planctomycetes and their phenomic and genomic characterization uncovers novel biology.</title>
        <authorList>
            <person name="Wiegand S."/>
            <person name="Jogler M."/>
            <person name="Boedeker C."/>
            <person name="Pinto D."/>
            <person name="Vollmers J."/>
            <person name="Rivas-Marin E."/>
            <person name="Kohn T."/>
            <person name="Peeters S.H."/>
            <person name="Heuer A."/>
            <person name="Rast P."/>
            <person name="Oberbeckmann S."/>
            <person name="Bunk B."/>
            <person name="Jeske O."/>
            <person name="Meyerdierks A."/>
            <person name="Storesund J.E."/>
            <person name="Kallscheuer N."/>
            <person name="Luecker S."/>
            <person name="Lage O.M."/>
            <person name="Pohl T."/>
            <person name="Merkel B.J."/>
            <person name="Hornburger P."/>
            <person name="Mueller R.-W."/>
            <person name="Bruemmer F."/>
            <person name="Labrenz M."/>
            <person name="Spormann A.M."/>
            <person name="Op den Camp H."/>
            <person name="Overmann J."/>
            <person name="Amann R."/>
            <person name="Jetten M.S.M."/>
            <person name="Mascher T."/>
            <person name="Medema M.H."/>
            <person name="Devos D.P."/>
            <person name="Kaster A.-K."/>
            <person name="Ovreas L."/>
            <person name="Rohde M."/>
            <person name="Galperin M.Y."/>
            <person name="Jogler C."/>
        </authorList>
    </citation>
    <scope>NUCLEOTIDE SEQUENCE [LARGE SCALE GENOMIC DNA]</scope>
    <source>
        <strain evidence="9 10">Spa11</strain>
    </source>
</reference>
<keyword evidence="5" id="KW-0829">Tyrosine-protein kinase</keyword>
<dbReference type="RefSeq" id="WP_145114145.1">
    <property type="nucleotide sequence ID" value="NZ_CP036349.1"/>
</dbReference>
<keyword evidence="3 9" id="KW-0418">Kinase</keyword>
<dbReference type="KEGG" id="bmei:Spa11_33390"/>
<evidence type="ECO:0000259" key="8">
    <source>
        <dbReference type="Pfam" id="PF13614"/>
    </source>
</evidence>
<dbReference type="GO" id="GO:0005524">
    <property type="term" value="F:ATP binding"/>
    <property type="evidence" value="ECO:0007669"/>
    <property type="project" value="UniProtKB-KW"/>
</dbReference>
<feature type="transmembrane region" description="Helical" evidence="7">
    <location>
        <begin position="59"/>
        <end position="80"/>
    </location>
</feature>
<dbReference type="Proteomes" id="UP000316426">
    <property type="component" value="Chromosome"/>
</dbReference>
<gene>
    <name evidence="9" type="primary">etk</name>
    <name evidence="9" type="ORF">Spa11_33390</name>
</gene>
<dbReference type="Gene3D" id="3.40.50.300">
    <property type="entry name" value="P-loop containing nucleotide triphosphate hydrolases"/>
    <property type="match status" value="1"/>
</dbReference>
<evidence type="ECO:0000256" key="1">
    <source>
        <dbReference type="ARBA" id="ARBA00022679"/>
    </source>
</evidence>
<keyword evidence="7" id="KW-1133">Transmembrane helix</keyword>
<evidence type="ECO:0000256" key="3">
    <source>
        <dbReference type="ARBA" id="ARBA00022777"/>
    </source>
</evidence>
<keyword evidence="6" id="KW-0175">Coiled coil</keyword>
<keyword evidence="4" id="KW-0067">ATP-binding</keyword>
<feature type="coiled-coil region" evidence="6">
    <location>
        <begin position="253"/>
        <end position="280"/>
    </location>
</feature>
<accession>A0A518KBI5</accession>
<evidence type="ECO:0000256" key="2">
    <source>
        <dbReference type="ARBA" id="ARBA00022741"/>
    </source>
</evidence>
<evidence type="ECO:0000256" key="6">
    <source>
        <dbReference type="SAM" id="Coils"/>
    </source>
</evidence>
<dbReference type="InterPro" id="IPR050445">
    <property type="entry name" value="Bact_polysacc_biosynth/exp"/>
</dbReference>
<dbReference type="InterPro" id="IPR027417">
    <property type="entry name" value="P-loop_NTPase"/>
</dbReference>
<dbReference type="CDD" id="cd05387">
    <property type="entry name" value="BY-kinase"/>
    <property type="match status" value="1"/>
</dbReference>
<sequence length="762" mass="84412">MSDHTKTDETQLPIRRVDNGIVKHDAYHRHPRPVNNSGPAPSHFTPKFLLWVFSRSWKVVVPVGVLLAAATAAVLLYTYVPQFAASGLIKIEDIQPYVAFQQAAVGSNNGSFIRTQIELMRSPVVLREVLSDQRVGAASHLNKTPDRLSHLRKNLQIKQVGGSELYEVSYSAPSPQEASDVVGAVIQQYFARQSDEGYRRVQRVVDLLEKERTRRQLEVERLQTYVIDLSREVTGKDPFGQNVVDVEKAISPLASLHQQLTEIEVRIEILKAELQSIEETPIVTQTHEDRTGSIDLEVSMHAEVRQREQAILALESQMRQIQQLTKQWRENGSYKSLSDARKHARTELTEFKAALREQLLAARESDRQVGGQSVADHKREELASLEIQERTLRRRFEKELANVQEGGGKGAELEFAKAELAREEKVFELIAARKLALQTESKAPARVEVVDEVTASPVPLEAAPWKKLVLACGLAMAAPFGLAVLREASLRRVSDAEQLFEDTRLRILGEISTFPTRRVAANPRQIPRKLRKEMFAFAESIDALRMSLTFSADSEQQRIVAITSANSGEGKSSVSVALGMSFANATRRRTLIIDGDMRDPSVTDLLDVPAGPGLCEVLGGKLSLNEAIQPVPATEHLFVLRAGSCAGAPHHLAQPQRLQKLVEALRGDFRTIVIDTPPVLGASEALSLCRSADMTVVCARRGVSRIRQIKIASEKLENAGVSIVGSVLSGVPPRGYGYAYAYGYGYRDDTQEQIESDDAGRR</sequence>
<keyword evidence="7" id="KW-0472">Membrane</keyword>
<dbReference type="PANTHER" id="PTHR32309">
    <property type="entry name" value="TYROSINE-PROTEIN KINASE"/>
    <property type="match status" value="1"/>
</dbReference>
<dbReference type="Pfam" id="PF13614">
    <property type="entry name" value="AAA_31"/>
    <property type="match status" value="1"/>
</dbReference>
<protein>
    <submittedName>
        <fullName evidence="9">Tyrosine-protein kinase etk</fullName>
        <ecNumber evidence="9">2.7.10.-</ecNumber>
    </submittedName>
</protein>